<reference evidence="2" key="1">
    <citation type="submission" date="2011-07" db="EMBL/GenBank/DDBJ databases">
        <title>Divergent evolution of antigenic variation in African trypanosomes.</title>
        <authorList>
            <person name="Jackson A.P."/>
            <person name="Berry A."/>
            <person name="Allison H.C."/>
            <person name="Burton P."/>
            <person name="Anderson J."/>
            <person name="Aslett M."/>
            <person name="Brown R."/>
            <person name="Corton N."/>
            <person name="Harris D."/>
            <person name="Hauser H."/>
            <person name="Gamble J."/>
            <person name="Gilderthorp R."/>
            <person name="McQuillan J."/>
            <person name="Quail M.A."/>
            <person name="Sanders M."/>
            <person name="Van Tonder A."/>
            <person name="Ginger M.L."/>
            <person name="Donelson J.E."/>
            <person name="Field M.C."/>
            <person name="Barry J.D."/>
            <person name="Berriman M."/>
            <person name="Hertz-Fowler C."/>
        </authorList>
    </citation>
    <scope>NUCLEOTIDE SEQUENCE [LARGE SCALE GENOMIC DNA]</scope>
    <source>
        <strain evidence="2">IL3000</strain>
    </source>
</reference>
<organism evidence="1 2">
    <name type="scientific">Trypanosoma congolense (strain IL3000)</name>
    <dbReference type="NCBI Taxonomy" id="1068625"/>
    <lineage>
        <taxon>Eukaryota</taxon>
        <taxon>Discoba</taxon>
        <taxon>Euglenozoa</taxon>
        <taxon>Kinetoplastea</taxon>
        <taxon>Metakinetoplastina</taxon>
        <taxon>Trypanosomatida</taxon>
        <taxon>Trypanosomatidae</taxon>
        <taxon>Trypanosoma</taxon>
        <taxon>Nannomonas</taxon>
    </lineage>
</organism>
<dbReference type="EMBL" id="CAEQ01001625">
    <property type="protein sequence ID" value="CCD14735.1"/>
    <property type="molecule type" value="Genomic_DNA"/>
</dbReference>
<evidence type="ECO:0000313" key="2">
    <source>
        <dbReference type="Proteomes" id="UP000000702"/>
    </source>
</evidence>
<accession>F9WBU9</accession>
<dbReference type="AlphaFoldDB" id="F9WBU9"/>
<keyword evidence="2" id="KW-1185">Reference proteome</keyword>
<evidence type="ECO:0000313" key="1">
    <source>
        <dbReference type="EMBL" id="CCD14735.1"/>
    </source>
</evidence>
<reference evidence="1 2" key="2">
    <citation type="journal article" date="2012" name="Proc. Natl. Acad. Sci. U.S.A.">
        <title>Antigenic diversity is generated by distinct evolutionary mechanisms in African trypanosome species.</title>
        <authorList>
            <person name="Jackson A.P."/>
            <person name="Berry A."/>
            <person name="Aslett M."/>
            <person name="Allison H.C."/>
            <person name="Burton P."/>
            <person name="Vavrova-Anderson J."/>
            <person name="Brown R."/>
            <person name="Browne H."/>
            <person name="Corton N."/>
            <person name="Hauser H."/>
            <person name="Gamble J."/>
            <person name="Gilderthorp R."/>
            <person name="Marcello L."/>
            <person name="McQuillan J."/>
            <person name="Otto T.D."/>
            <person name="Quail M.A."/>
            <person name="Sanders M.J."/>
            <person name="van Tonder A."/>
            <person name="Ginger M.L."/>
            <person name="Field M.C."/>
            <person name="Barry J.D."/>
            <person name="Hertz-Fowler C."/>
            <person name="Berriman M."/>
        </authorList>
    </citation>
    <scope>NUCLEOTIDE SEQUENCE [LARGE SCALE GENOMIC DNA]</scope>
    <source>
        <strain evidence="1 2">IL3000</strain>
    </source>
</reference>
<sequence length="182" mass="19490">MALSCMEALATRRKGRAGGAANVPANGVTETNQTAASFRHTAIGGLSVASSVGHPNERNPMNTAFVAVGPQKPKLARALEKRQVHAELQKAKSLKPMGERGCQTVTSLSEAASRHQRRVAGYLPQSFACNQFFIGMRRSNTEAEQHLAGTTDATAREVRKAVHATKPSRVVLGLPIVPVKWL</sequence>
<comment type="caution">
    <text evidence="1">The sequence shown here is derived from an EMBL/GenBank/DDBJ whole genome shotgun (WGS) entry which is preliminary data.</text>
</comment>
<name>F9WBU9_TRYCI</name>
<gene>
    <name evidence="1" type="ORF">TCIL3000_0_53280</name>
</gene>
<dbReference type="VEuPathDB" id="TriTrypDB:TcIL3000_0_53280"/>
<proteinExistence type="predicted"/>
<dbReference type="Proteomes" id="UP000000702">
    <property type="component" value="Unassembled WGS sequence"/>
</dbReference>
<protein>
    <submittedName>
        <fullName evidence="1">WGS project CAEQ00000000 data, annotated contig 2145</fullName>
    </submittedName>
</protein>